<dbReference type="Pfam" id="PF01610">
    <property type="entry name" value="DDE_Tnp_ISL3"/>
    <property type="match status" value="1"/>
</dbReference>
<feature type="domain" description="Transposase IS204/IS1001/IS1096/IS1165 zinc-finger" evidence="3">
    <location>
        <begin position="38"/>
        <end position="81"/>
    </location>
</feature>
<protein>
    <submittedName>
        <fullName evidence="4">ISL3 family transposase</fullName>
    </submittedName>
</protein>
<sequence>MHSNFIKKLLNLKDVKVKNISHGDNFIKINLETSPKSSSCPCCGTATTRVHDYRYQKIKDFPYMDKSIILILKKRRYICSCGKKFYEHYDFLPKYHRMTNRLVAYIVSELSNAVPVTFVAKKSGVSPTTANRIFDHVHYSRPSSLPKVLAIDEFKGNAGGEKYQCILVDPKKKHILDILPDRKQGHLIDYFKGYSRHERLKVQFFICDMWKQYAELARLFFPNATIIVDKYHFIRQVTWAIENVRKRVQKNMPSDLRKYFKRSRTLILKRAENLKGDEIERLNAMLLYNDELRQAYRLKETFYEICQNPKYSQQRKDFYEWISYAESQNIKEFKACITTYRNWSKEILNAFKYGYTNGCTEGYNNKIKVLKRISYGVRNFKRFRNRILHICQ</sequence>
<dbReference type="Proteomes" id="UP000746471">
    <property type="component" value="Unassembled WGS sequence"/>
</dbReference>
<gene>
    <name evidence="4" type="ORF">KHM83_18505</name>
</gene>
<dbReference type="Pfam" id="PF13542">
    <property type="entry name" value="HTH_Tnp_ISL3"/>
    <property type="match status" value="1"/>
</dbReference>
<evidence type="ECO:0000259" key="3">
    <source>
        <dbReference type="Pfam" id="PF14690"/>
    </source>
</evidence>
<evidence type="ECO:0000313" key="4">
    <source>
        <dbReference type="EMBL" id="MBS7528664.1"/>
    </source>
</evidence>
<keyword evidence="5" id="KW-1185">Reference proteome</keyword>
<proteinExistence type="predicted"/>
<dbReference type="InterPro" id="IPR029261">
    <property type="entry name" value="Transposase_Znf"/>
</dbReference>
<dbReference type="PANTHER" id="PTHR33498:SF1">
    <property type="entry name" value="TRANSPOSASE FOR INSERTION SEQUENCE ELEMENT IS1557"/>
    <property type="match status" value="1"/>
</dbReference>
<name>A0ABS5PVS7_9FIRM</name>
<evidence type="ECO:0000259" key="2">
    <source>
        <dbReference type="Pfam" id="PF13542"/>
    </source>
</evidence>
<evidence type="ECO:0000259" key="1">
    <source>
        <dbReference type="Pfam" id="PF01610"/>
    </source>
</evidence>
<evidence type="ECO:0000313" key="5">
    <source>
        <dbReference type="Proteomes" id="UP000746471"/>
    </source>
</evidence>
<dbReference type="NCBIfam" id="NF033550">
    <property type="entry name" value="transpos_ISL3"/>
    <property type="match status" value="1"/>
</dbReference>
<feature type="domain" description="Transposase IS204/IS1001/IS1096/IS1165 helix-turn-helix" evidence="2">
    <location>
        <begin position="87"/>
        <end position="138"/>
    </location>
</feature>
<dbReference type="PANTHER" id="PTHR33498">
    <property type="entry name" value="TRANSPOSASE FOR INSERTION SEQUENCE ELEMENT IS1557"/>
    <property type="match status" value="1"/>
</dbReference>
<reference evidence="4 5" key="1">
    <citation type="submission" date="2021-05" db="EMBL/GenBank/DDBJ databases">
        <title>Fusibacter ferrireducens sp. nov., an anaerobic, sulfur- and Fe-reducing bacterium isolated from the mangrove sediment.</title>
        <authorList>
            <person name="Qiu D."/>
        </authorList>
    </citation>
    <scope>NUCLEOTIDE SEQUENCE [LARGE SCALE GENOMIC DNA]</scope>
    <source>
        <strain evidence="4 5">DSM 12116</strain>
    </source>
</reference>
<dbReference type="InterPro" id="IPR002560">
    <property type="entry name" value="Transposase_DDE"/>
</dbReference>
<dbReference type="EMBL" id="JAHBCL010000051">
    <property type="protein sequence ID" value="MBS7528664.1"/>
    <property type="molecule type" value="Genomic_DNA"/>
</dbReference>
<organism evidence="4 5">
    <name type="scientific">Fusibacter paucivorans</name>
    <dbReference type="NCBI Taxonomy" id="76009"/>
    <lineage>
        <taxon>Bacteria</taxon>
        <taxon>Bacillati</taxon>
        <taxon>Bacillota</taxon>
        <taxon>Clostridia</taxon>
        <taxon>Eubacteriales</taxon>
        <taxon>Eubacteriales Family XII. Incertae Sedis</taxon>
        <taxon>Fusibacter</taxon>
    </lineage>
</organism>
<feature type="domain" description="Transposase IS204/IS1001/IS1096/IS1165 DDE" evidence="1">
    <location>
        <begin position="149"/>
        <end position="387"/>
    </location>
</feature>
<dbReference type="Pfam" id="PF14690">
    <property type="entry name" value="Zn_ribbon_ISL3"/>
    <property type="match status" value="1"/>
</dbReference>
<dbReference type="InterPro" id="IPR032877">
    <property type="entry name" value="Transposase_HTH"/>
</dbReference>
<dbReference type="RefSeq" id="WP_213238521.1">
    <property type="nucleotide sequence ID" value="NZ_JAHBCL010000051.1"/>
</dbReference>
<accession>A0ABS5PVS7</accession>
<dbReference type="InterPro" id="IPR047951">
    <property type="entry name" value="Transpos_ISL3"/>
</dbReference>
<comment type="caution">
    <text evidence="4">The sequence shown here is derived from an EMBL/GenBank/DDBJ whole genome shotgun (WGS) entry which is preliminary data.</text>
</comment>